<sequence>MKILIADDDPQLLRALRITLTAKGYEVIAAPDGTAAVSLAVDARPDLIMLDLGMPGLDGIEVIQAIRGWSSTPILVVSGRTGSADKVEALDVGADDYITKPFAIDELLARLRALSRRIPDEPNLGTIAFAGISVDFAARRAMQGERAIRLTPTEWRLLELLVEQQGRAVSRESLLDAMWGPYYSRTSSNLRFYIAQLRKKLEPEPSEPVHIVTADGSGYRFELGGGIDGREDRTEA</sequence>
<feature type="domain" description="OmpR/PhoB-type" evidence="5">
    <location>
        <begin position="124"/>
        <end position="223"/>
    </location>
</feature>
<dbReference type="Pfam" id="PF00486">
    <property type="entry name" value="Trans_reg_C"/>
    <property type="match status" value="1"/>
</dbReference>
<accession>A0A3N2AR44</accession>
<feature type="modified residue" description="4-aspartylphosphate" evidence="2">
    <location>
        <position position="51"/>
    </location>
</feature>
<evidence type="ECO:0000256" key="1">
    <source>
        <dbReference type="ARBA" id="ARBA00023125"/>
    </source>
</evidence>
<dbReference type="InterPro" id="IPR036388">
    <property type="entry name" value="WH-like_DNA-bd_sf"/>
</dbReference>
<dbReference type="RefSeq" id="WP_123696484.1">
    <property type="nucleotide sequence ID" value="NZ_RKHJ01000001.1"/>
</dbReference>
<evidence type="ECO:0000259" key="5">
    <source>
        <dbReference type="PROSITE" id="PS51755"/>
    </source>
</evidence>
<dbReference type="GO" id="GO:0000976">
    <property type="term" value="F:transcription cis-regulatory region binding"/>
    <property type="evidence" value="ECO:0007669"/>
    <property type="project" value="TreeGrafter"/>
</dbReference>
<dbReference type="GO" id="GO:0032993">
    <property type="term" value="C:protein-DNA complex"/>
    <property type="evidence" value="ECO:0007669"/>
    <property type="project" value="TreeGrafter"/>
</dbReference>
<dbReference type="PROSITE" id="PS51755">
    <property type="entry name" value="OMPR_PHOB"/>
    <property type="match status" value="1"/>
</dbReference>
<keyword evidence="7" id="KW-1185">Reference proteome</keyword>
<dbReference type="PANTHER" id="PTHR48111">
    <property type="entry name" value="REGULATOR OF RPOS"/>
    <property type="match status" value="1"/>
</dbReference>
<proteinExistence type="predicted"/>
<keyword evidence="2" id="KW-0597">Phosphoprotein</keyword>
<keyword evidence="1 3" id="KW-0238">DNA-binding</keyword>
<evidence type="ECO:0000259" key="4">
    <source>
        <dbReference type="PROSITE" id="PS50110"/>
    </source>
</evidence>
<dbReference type="Gene3D" id="1.10.10.10">
    <property type="entry name" value="Winged helix-like DNA-binding domain superfamily/Winged helix DNA-binding domain"/>
    <property type="match status" value="1"/>
</dbReference>
<evidence type="ECO:0000256" key="3">
    <source>
        <dbReference type="PROSITE-ProRule" id="PRU01091"/>
    </source>
</evidence>
<dbReference type="Pfam" id="PF00072">
    <property type="entry name" value="Response_reg"/>
    <property type="match status" value="1"/>
</dbReference>
<dbReference type="PROSITE" id="PS50110">
    <property type="entry name" value="RESPONSE_REGULATORY"/>
    <property type="match status" value="1"/>
</dbReference>
<protein>
    <submittedName>
        <fullName evidence="6">Two-component system KDP operon response regulator KdpE</fullName>
    </submittedName>
</protein>
<dbReference type="GO" id="GO:0006355">
    <property type="term" value="P:regulation of DNA-templated transcription"/>
    <property type="evidence" value="ECO:0007669"/>
    <property type="project" value="InterPro"/>
</dbReference>
<evidence type="ECO:0000256" key="2">
    <source>
        <dbReference type="PROSITE-ProRule" id="PRU00169"/>
    </source>
</evidence>
<dbReference type="Proteomes" id="UP000275456">
    <property type="component" value="Unassembled WGS sequence"/>
</dbReference>
<dbReference type="InterPro" id="IPR001789">
    <property type="entry name" value="Sig_transdc_resp-reg_receiver"/>
</dbReference>
<dbReference type="SUPFAM" id="SSF52172">
    <property type="entry name" value="CheY-like"/>
    <property type="match status" value="1"/>
</dbReference>
<dbReference type="OrthoDB" id="9802426at2"/>
<reference evidence="6 7" key="1">
    <citation type="submission" date="2018-11" db="EMBL/GenBank/DDBJ databases">
        <title>Sequencing the genomes of 1000 actinobacteria strains.</title>
        <authorList>
            <person name="Klenk H.-P."/>
        </authorList>
    </citation>
    <scope>NUCLEOTIDE SEQUENCE [LARGE SCALE GENOMIC DNA]</scope>
    <source>
        <strain evidence="6 7">DSM 9580</strain>
    </source>
</reference>
<dbReference type="Gene3D" id="6.10.250.690">
    <property type="match status" value="1"/>
</dbReference>
<dbReference type="InterPro" id="IPR039420">
    <property type="entry name" value="WalR-like"/>
</dbReference>
<dbReference type="SMART" id="SM00862">
    <property type="entry name" value="Trans_reg_C"/>
    <property type="match status" value="1"/>
</dbReference>
<dbReference type="AlphaFoldDB" id="A0A3N2AR44"/>
<feature type="domain" description="Response regulatory" evidence="4">
    <location>
        <begin position="2"/>
        <end position="115"/>
    </location>
</feature>
<name>A0A3N2AR44_9MICO</name>
<dbReference type="InterPro" id="IPR001867">
    <property type="entry name" value="OmpR/PhoB-type_DNA-bd"/>
</dbReference>
<dbReference type="PANTHER" id="PTHR48111:SF50">
    <property type="entry name" value="KDP OPERON TRANSCRIPTIONAL REGULATORY PROTEIN KDPE"/>
    <property type="match status" value="1"/>
</dbReference>
<dbReference type="SMART" id="SM00448">
    <property type="entry name" value="REC"/>
    <property type="match status" value="1"/>
</dbReference>
<organism evidence="6 7">
    <name type="scientific">Agrococcus jenensis</name>
    <dbReference type="NCBI Taxonomy" id="46353"/>
    <lineage>
        <taxon>Bacteria</taxon>
        <taxon>Bacillati</taxon>
        <taxon>Actinomycetota</taxon>
        <taxon>Actinomycetes</taxon>
        <taxon>Micrococcales</taxon>
        <taxon>Microbacteriaceae</taxon>
        <taxon>Agrococcus</taxon>
    </lineage>
</organism>
<evidence type="ECO:0000313" key="6">
    <source>
        <dbReference type="EMBL" id="ROR65388.1"/>
    </source>
</evidence>
<dbReference type="InterPro" id="IPR011006">
    <property type="entry name" value="CheY-like_superfamily"/>
</dbReference>
<gene>
    <name evidence="6" type="ORF">EDD26_0754</name>
</gene>
<dbReference type="GO" id="GO:0000156">
    <property type="term" value="F:phosphorelay response regulator activity"/>
    <property type="evidence" value="ECO:0007669"/>
    <property type="project" value="TreeGrafter"/>
</dbReference>
<dbReference type="Gene3D" id="3.40.50.2300">
    <property type="match status" value="1"/>
</dbReference>
<evidence type="ECO:0000313" key="7">
    <source>
        <dbReference type="Proteomes" id="UP000275456"/>
    </source>
</evidence>
<comment type="caution">
    <text evidence="6">The sequence shown here is derived from an EMBL/GenBank/DDBJ whole genome shotgun (WGS) entry which is preliminary data.</text>
</comment>
<feature type="DNA-binding region" description="OmpR/PhoB-type" evidence="3">
    <location>
        <begin position="124"/>
        <end position="223"/>
    </location>
</feature>
<dbReference type="EMBL" id="RKHJ01000001">
    <property type="protein sequence ID" value="ROR65388.1"/>
    <property type="molecule type" value="Genomic_DNA"/>
</dbReference>
<dbReference type="GO" id="GO:0005829">
    <property type="term" value="C:cytosol"/>
    <property type="evidence" value="ECO:0007669"/>
    <property type="project" value="TreeGrafter"/>
</dbReference>
<dbReference type="CDD" id="cd00383">
    <property type="entry name" value="trans_reg_C"/>
    <property type="match status" value="1"/>
</dbReference>